<name>A0ABT9MTY3_9ACTN</name>
<proteinExistence type="predicted"/>
<dbReference type="EMBL" id="JAUSRA010000001">
    <property type="protein sequence ID" value="MDP9794839.1"/>
    <property type="molecule type" value="Genomic_DNA"/>
</dbReference>
<sequence length="249" mass="25299">MNELDRLRQDLQAGPDVPFGPPDLDAVMATGRRIRHRRAIAGATAGLVLVTVTGVVVAFGALGPGRGAPVAPAAPPPPSVAPSRLPVPPSATPGEDGEDTLPTGVQVPEGEIVFRIQAIHLDELPQIRFGLACAVRDASGTIGNLLITNETRGSDVALGFHAVYGPAVDEGVPVPQFGYYAGPATEITGSTPDGTTVAATLAEAGIGADRIVVFWFDPATTGGEQVTGLRALDSAGRELPAGGYTSGNG</sequence>
<feature type="region of interest" description="Disordered" evidence="1">
    <location>
        <begin position="67"/>
        <end position="104"/>
    </location>
</feature>
<keyword evidence="2" id="KW-0812">Transmembrane</keyword>
<reference evidence="3 4" key="1">
    <citation type="submission" date="2023-07" db="EMBL/GenBank/DDBJ databases">
        <title>Sequencing the genomes of 1000 actinobacteria strains.</title>
        <authorList>
            <person name="Klenk H.-P."/>
        </authorList>
    </citation>
    <scope>NUCLEOTIDE SEQUENCE [LARGE SCALE GENOMIC DNA]</scope>
    <source>
        <strain evidence="3 4">DSM 44710</strain>
    </source>
</reference>
<dbReference type="Proteomes" id="UP001240984">
    <property type="component" value="Unassembled WGS sequence"/>
</dbReference>
<accession>A0ABT9MTY3</accession>
<organism evidence="3 4">
    <name type="scientific">Catenuloplanes nepalensis</name>
    <dbReference type="NCBI Taxonomy" id="587533"/>
    <lineage>
        <taxon>Bacteria</taxon>
        <taxon>Bacillati</taxon>
        <taxon>Actinomycetota</taxon>
        <taxon>Actinomycetes</taxon>
        <taxon>Micromonosporales</taxon>
        <taxon>Micromonosporaceae</taxon>
        <taxon>Catenuloplanes</taxon>
    </lineage>
</organism>
<comment type="caution">
    <text evidence="3">The sequence shown here is derived from an EMBL/GenBank/DDBJ whole genome shotgun (WGS) entry which is preliminary data.</text>
</comment>
<feature type="transmembrane region" description="Helical" evidence="2">
    <location>
        <begin position="39"/>
        <end position="62"/>
    </location>
</feature>
<evidence type="ECO:0000256" key="1">
    <source>
        <dbReference type="SAM" id="MobiDB-lite"/>
    </source>
</evidence>
<evidence type="ECO:0000256" key="2">
    <source>
        <dbReference type="SAM" id="Phobius"/>
    </source>
</evidence>
<keyword evidence="4" id="KW-1185">Reference proteome</keyword>
<evidence type="ECO:0000313" key="4">
    <source>
        <dbReference type="Proteomes" id="UP001240984"/>
    </source>
</evidence>
<dbReference type="RefSeq" id="WP_306830153.1">
    <property type="nucleotide sequence ID" value="NZ_JAUSRA010000001.1"/>
</dbReference>
<protein>
    <submittedName>
        <fullName evidence="3">Uncharacterized protein</fullName>
    </submittedName>
</protein>
<feature type="compositionally biased region" description="Pro residues" evidence="1">
    <location>
        <begin position="72"/>
        <end position="91"/>
    </location>
</feature>
<keyword evidence="2" id="KW-1133">Transmembrane helix</keyword>
<keyword evidence="2" id="KW-0472">Membrane</keyword>
<feature type="region of interest" description="Disordered" evidence="1">
    <location>
        <begin position="1"/>
        <end position="23"/>
    </location>
</feature>
<gene>
    <name evidence="3" type="ORF">J2S43_003351</name>
</gene>
<evidence type="ECO:0000313" key="3">
    <source>
        <dbReference type="EMBL" id="MDP9794839.1"/>
    </source>
</evidence>